<dbReference type="Pfam" id="PF02272">
    <property type="entry name" value="DHHA1"/>
    <property type="match status" value="1"/>
</dbReference>
<evidence type="ECO:0000259" key="2">
    <source>
        <dbReference type="Pfam" id="PF02272"/>
    </source>
</evidence>
<dbReference type="EMBL" id="QRTC01000044">
    <property type="protein sequence ID" value="RGQ37772.1"/>
    <property type="molecule type" value="Genomic_DNA"/>
</dbReference>
<dbReference type="Gene3D" id="3.90.1640.10">
    <property type="entry name" value="inorganic pyrophosphatase (n-terminal core)"/>
    <property type="match status" value="1"/>
</dbReference>
<dbReference type="InterPro" id="IPR038763">
    <property type="entry name" value="DHH_sf"/>
</dbReference>
<dbReference type="Pfam" id="PF01368">
    <property type="entry name" value="DHH"/>
    <property type="match status" value="1"/>
</dbReference>
<proteinExistence type="predicted"/>
<feature type="domain" description="DDH" evidence="1">
    <location>
        <begin position="27"/>
        <end position="161"/>
    </location>
</feature>
<accession>A0A412AVX2</accession>
<dbReference type="GO" id="GO:0003676">
    <property type="term" value="F:nucleic acid binding"/>
    <property type="evidence" value="ECO:0007669"/>
    <property type="project" value="InterPro"/>
</dbReference>
<dbReference type="PANTHER" id="PTHR47618">
    <property type="entry name" value="BIFUNCTIONAL OLIGORIBONUCLEASE AND PAP PHOSPHATASE NRNA"/>
    <property type="match status" value="1"/>
</dbReference>
<dbReference type="Proteomes" id="UP000284751">
    <property type="component" value="Unassembled WGS sequence"/>
</dbReference>
<dbReference type="InterPro" id="IPR003156">
    <property type="entry name" value="DHHA1_dom"/>
</dbReference>
<gene>
    <name evidence="3" type="ORF">DWY99_10365</name>
</gene>
<dbReference type="InterPro" id="IPR051319">
    <property type="entry name" value="Oligoribo/pAp-PDE_c-di-AMP_PDE"/>
</dbReference>
<reference evidence="3 4" key="1">
    <citation type="submission" date="2018-08" db="EMBL/GenBank/DDBJ databases">
        <title>A genome reference for cultivated species of the human gut microbiota.</title>
        <authorList>
            <person name="Zou Y."/>
            <person name="Xue W."/>
            <person name="Luo G."/>
        </authorList>
    </citation>
    <scope>NUCLEOTIDE SEQUENCE [LARGE SCALE GENOMIC DNA]</scope>
    <source>
        <strain evidence="3 4">AF28-26</strain>
    </source>
</reference>
<dbReference type="AlphaFoldDB" id="A0A412AVX2"/>
<comment type="caution">
    <text evidence="3">The sequence shown here is derived from an EMBL/GenBank/DDBJ whole genome shotgun (WGS) entry which is preliminary data.</text>
</comment>
<evidence type="ECO:0000313" key="3">
    <source>
        <dbReference type="EMBL" id="RGQ37772.1"/>
    </source>
</evidence>
<feature type="domain" description="DHHA1" evidence="2">
    <location>
        <begin position="223"/>
        <end position="324"/>
    </location>
</feature>
<dbReference type="SUPFAM" id="SSF64182">
    <property type="entry name" value="DHH phosphoesterases"/>
    <property type="match status" value="1"/>
</dbReference>
<protein>
    <submittedName>
        <fullName evidence="3">Bifunctional oligoribonuclease/PAP phosphatase NrnA</fullName>
    </submittedName>
</protein>
<organism evidence="3 4">
    <name type="scientific">[Clostridium] leptum</name>
    <dbReference type="NCBI Taxonomy" id="1535"/>
    <lineage>
        <taxon>Bacteria</taxon>
        <taxon>Bacillati</taxon>
        <taxon>Bacillota</taxon>
        <taxon>Clostridia</taxon>
        <taxon>Eubacteriales</taxon>
        <taxon>Oscillospiraceae</taxon>
        <taxon>Oscillospiraceae incertae sedis</taxon>
    </lineage>
</organism>
<name>A0A412AVX2_9FIRM</name>
<dbReference type="PANTHER" id="PTHR47618:SF1">
    <property type="entry name" value="BIFUNCTIONAL OLIGORIBONUCLEASE AND PAP PHOSPHATASE NRNA"/>
    <property type="match status" value="1"/>
</dbReference>
<dbReference type="Gene3D" id="3.10.310.30">
    <property type="match status" value="1"/>
</dbReference>
<evidence type="ECO:0000313" key="4">
    <source>
        <dbReference type="Proteomes" id="UP000284751"/>
    </source>
</evidence>
<sequence length="329" mass="36336">MRETMNPENKSVSLHDAVKLLLEADDIYLLCHQYPDGDTLGSAAALYLGLRQKGKRVSIRCGDPIPQKYDYMFEGIEFPDFEPQFICAVDIADPQLLGQRLSPYAQRVDLCIDHHGSNTKYARQYVIRPEAASTTEIMYDLLFTMEAEITSQIADCIYTGITTDTGCFRYTNATSRTYIVAAHMMDKGADAAMINRVMFDTKSRARLEIERRVLDTMSFYFGGKCAVAYVTREMVRQSGANDEDMDGIAALPRQVEGVEIGVTMREKEDGSFKISVRTGPKVNASKICAEFGGGGHPGAAGCVLTGGVTGAKHQILSTVQKVFEKQENS</sequence>
<evidence type="ECO:0000259" key="1">
    <source>
        <dbReference type="Pfam" id="PF01368"/>
    </source>
</evidence>
<dbReference type="InterPro" id="IPR001667">
    <property type="entry name" value="DDH_dom"/>
</dbReference>